<evidence type="ECO:0000313" key="3">
    <source>
        <dbReference type="Proteomes" id="UP000312702"/>
    </source>
</evidence>
<evidence type="ECO:0000313" key="2">
    <source>
        <dbReference type="EMBL" id="QDC61805.1"/>
    </source>
</evidence>
<evidence type="ECO:0000256" key="1">
    <source>
        <dbReference type="SAM" id="SignalP"/>
    </source>
</evidence>
<sequence>MNIKYILILITAIFISACSSMTYTTKQESSEKNKPVIHEIKCVTLSGCEAKASELCADGYNILSTSESVPYVLNKMEISCKTKTPPVVEKKEELEKKEDSKLNDAIIEIEKEMKK</sequence>
<evidence type="ECO:0008006" key="4">
    <source>
        <dbReference type="Google" id="ProtNLM"/>
    </source>
</evidence>
<gene>
    <name evidence="2" type="ORF">FIT74_06660</name>
</gene>
<dbReference type="RefSeq" id="WP_139874950.1">
    <property type="nucleotide sequence ID" value="NZ_CP040973.1"/>
</dbReference>
<name>A0ABX5VV10_9PROT</name>
<proteinExistence type="predicted"/>
<organism evidence="2 3">
    <name type="scientific">Candidatus Methylopumilus universalis</name>
    <dbReference type="NCBI Taxonomy" id="2588536"/>
    <lineage>
        <taxon>Bacteria</taxon>
        <taxon>Pseudomonadati</taxon>
        <taxon>Pseudomonadota</taxon>
        <taxon>Betaproteobacteria</taxon>
        <taxon>Nitrosomonadales</taxon>
        <taxon>Methylophilaceae</taxon>
        <taxon>Candidatus Methylopumilus</taxon>
    </lineage>
</organism>
<dbReference type="EMBL" id="CP040973">
    <property type="protein sequence ID" value="QDC61805.1"/>
    <property type="molecule type" value="Genomic_DNA"/>
</dbReference>
<accession>A0ABX5VV10</accession>
<dbReference type="Proteomes" id="UP000312702">
    <property type="component" value="Chromosome"/>
</dbReference>
<dbReference type="PROSITE" id="PS51257">
    <property type="entry name" value="PROKAR_LIPOPROTEIN"/>
    <property type="match status" value="1"/>
</dbReference>
<keyword evidence="3" id="KW-1185">Reference proteome</keyword>
<reference evidence="2 3" key="1">
    <citation type="journal article" date="2019" name="ISME J.">
        <title>Evolution in action: habitat transition from sediment to the pelagial leads to genome streamlining in Methylophilaceae.</title>
        <authorList>
            <person name="Salcher M."/>
            <person name="Schaefle D."/>
            <person name="Kaspar M."/>
            <person name="Neuenschwander S.M."/>
            <person name="Ghai R."/>
        </authorList>
    </citation>
    <scope>NUCLEOTIDE SEQUENCE [LARGE SCALE GENOMIC DNA]</scope>
    <source>
        <strain evidence="2 3">MMS-VI-25</strain>
    </source>
</reference>
<protein>
    <recommendedName>
        <fullName evidence="4">Lipoprotein</fullName>
    </recommendedName>
</protein>
<feature type="signal peptide" evidence="1">
    <location>
        <begin position="1"/>
        <end position="22"/>
    </location>
</feature>
<feature type="chain" id="PRO_5046916256" description="Lipoprotein" evidence="1">
    <location>
        <begin position="23"/>
        <end position="115"/>
    </location>
</feature>
<keyword evidence="1" id="KW-0732">Signal</keyword>